<feature type="compositionally biased region" description="Basic and acidic residues" evidence="2">
    <location>
        <begin position="709"/>
        <end position="753"/>
    </location>
</feature>
<evidence type="ECO:0000313" key="4">
    <source>
        <dbReference type="EMBL" id="GMT32272.1"/>
    </source>
</evidence>
<gene>
    <name evidence="4" type="ORF">PFISCL1PPCAC_23569</name>
</gene>
<dbReference type="PROSITE" id="PS00028">
    <property type="entry name" value="ZINC_FINGER_C2H2_1"/>
    <property type="match status" value="1"/>
</dbReference>
<evidence type="ECO:0000256" key="1">
    <source>
        <dbReference type="SAM" id="Coils"/>
    </source>
</evidence>
<evidence type="ECO:0000256" key="2">
    <source>
        <dbReference type="SAM" id="MobiDB-lite"/>
    </source>
</evidence>
<feature type="region of interest" description="Disordered" evidence="2">
    <location>
        <begin position="640"/>
        <end position="753"/>
    </location>
</feature>
<feature type="compositionally biased region" description="Basic residues" evidence="2">
    <location>
        <begin position="210"/>
        <end position="223"/>
    </location>
</feature>
<feature type="region of interest" description="Disordered" evidence="2">
    <location>
        <begin position="65"/>
        <end position="242"/>
    </location>
</feature>
<feature type="domain" description="C2H2-type" evidence="3">
    <location>
        <begin position="538"/>
        <end position="560"/>
    </location>
</feature>
<dbReference type="EMBL" id="BTSY01000006">
    <property type="protein sequence ID" value="GMT32272.1"/>
    <property type="molecule type" value="Genomic_DNA"/>
</dbReference>
<dbReference type="AlphaFoldDB" id="A0AAV5WJY3"/>
<feature type="non-terminal residue" evidence="4">
    <location>
        <position position="1"/>
    </location>
</feature>
<keyword evidence="1" id="KW-0175">Coiled coil</keyword>
<sequence length="753" mass="85827">LSIDMSTGDEENELEQLRADNERLKRELAKAKAALKEQMNFRRTDLVSMETFVSDLRNRLYAEEEKAAAGDGGNVQENDTVPAVDVAPTEECDDGSHLRDPEEPNLEDDNSPANEEDEEENRLESKEVAAGDEEAAKEDGHDAERVEDVVPTGRDDDGSHDREPAQQVLEDNKLEAYDGEEVEKADENKEDAVAPPVQAAPAVVTVQPPKNKKKDKKNKKKNTKSNNPGDEKAKREKDEEDEAVMKQYRLEWEAVEKEKELQQMQQALQAQLPRPVQPNPNVPPGMMVLMEVEPEPVRKTQIELTRADHPTYREKPAVYPLPLHLVDVVVDGRYGQPRIPVEDPLDMYPEGYELPPHLMPPDEEWTADETTDWMAWKRDMLKDLNDKKCVMCQECGIVILHYRQLVLHRCGRRHLEDSLRADATVRALIKATKIAFKEDIEKWTAEDKERKDAARAYYDQCKKEKKVFFPGYSDLHIMERSYSCLISVNFKIVQNLVLAAVAQRFMQQPLFSCSLMQTLQLAFFHIIREAKGTHVLSCEVCYCAFHTMTEYVHHMVSNNHTERVHDLHRARPDKSRPDRLFTYICNAYYVHSMMMEPMVNLEHVTIPTVHRVTTPYAPHELEEIMLKGREMLLELDRRAGEEKRAQDAQALGASLSPPLGDPASGAPPLETSPSQAPPTEAPPLDASSQQAPPTDSPPSEADPSQVGSKQEEKEKDEPPHSSHQGEKKKEEEKKKKEEEKKKKEEEKKKKEDE</sequence>
<feature type="compositionally biased region" description="Low complexity" evidence="2">
    <location>
        <begin position="193"/>
        <end position="209"/>
    </location>
</feature>
<proteinExistence type="predicted"/>
<keyword evidence="5" id="KW-1185">Reference proteome</keyword>
<protein>
    <recommendedName>
        <fullName evidence="3">C2H2-type domain-containing protein</fullName>
    </recommendedName>
</protein>
<dbReference type="InterPro" id="IPR013087">
    <property type="entry name" value="Znf_C2H2_type"/>
</dbReference>
<name>A0AAV5WJY3_9BILA</name>
<accession>A0AAV5WJY3</accession>
<organism evidence="4 5">
    <name type="scientific">Pristionchus fissidentatus</name>
    <dbReference type="NCBI Taxonomy" id="1538716"/>
    <lineage>
        <taxon>Eukaryota</taxon>
        <taxon>Metazoa</taxon>
        <taxon>Ecdysozoa</taxon>
        <taxon>Nematoda</taxon>
        <taxon>Chromadorea</taxon>
        <taxon>Rhabditida</taxon>
        <taxon>Rhabditina</taxon>
        <taxon>Diplogasteromorpha</taxon>
        <taxon>Diplogasteroidea</taxon>
        <taxon>Neodiplogasteridae</taxon>
        <taxon>Pristionchus</taxon>
    </lineage>
</organism>
<reference evidence="4" key="1">
    <citation type="submission" date="2023-10" db="EMBL/GenBank/DDBJ databases">
        <title>Genome assembly of Pristionchus species.</title>
        <authorList>
            <person name="Yoshida K."/>
            <person name="Sommer R.J."/>
        </authorList>
    </citation>
    <scope>NUCLEOTIDE SEQUENCE</scope>
    <source>
        <strain evidence="4">RS5133</strain>
    </source>
</reference>
<evidence type="ECO:0000313" key="5">
    <source>
        <dbReference type="Proteomes" id="UP001432322"/>
    </source>
</evidence>
<comment type="caution">
    <text evidence="4">The sequence shown here is derived from an EMBL/GenBank/DDBJ whole genome shotgun (WGS) entry which is preliminary data.</text>
</comment>
<feature type="compositionally biased region" description="Acidic residues" evidence="2">
    <location>
        <begin position="103"/>
        <end position="121"/>
    </location>
</feature>
<feature type="non-terminal residue" evidence="4">
    <location>
        <position position="753"/>
    </location>
</feature>
<dbReference type="Proteomes" id="UP001432322">
    <property type="component" value="Unassembled WGS sequence"/>
</dbReference>
<feature type="compositionally biased region" description="Basic and acidic residues" evidence="2">
    <location>
        <begin position="137"/>
        <end position="176"/>
    </location>
</feature>
<feature type="coiled-coil region" evidence="1">
    <location>
        <begin position="7"/>
        <end position="41"/>
    </location>
</feature>
<evidence type="ECO:0000259" key="3">
    <source>
        <dbReference type="PROSITE" id="PS00028"/>
    </source>
</evidence>